<dbReference type="GO" id="GO:0004800">
    <property type="term" value="F:thyroxine 5'-deiodinase activity"/>
    <property type="evidence" value="ECO:0007669"/>
    <property type="project" value="InterPro"/>
</dbReference>
<dbReference type="SUPFAM" id="SSF52833">
    <property type="entry name" value="Thioredoxin-like"/>
    <property type="match status" value="1"/>
</dbReference>
<dbReference type="AlphaFoldDB" id="A0A2W7RFW3"/>
<organism evidence="1 3">
    <name type="scientific">Algoriphagus ratkowskyi</name>
    <dbReference type="NCBI Taxonomy" id="57028"/>
    <lineage>
        <taxon>Bacteria</taxon>
        <taxon>Pseudomonadati</taxon>
        <taxon>Bacteroidota</taxon>
        <taxon>Cytophagia</taxon>
        <taxon>Cytophagales</taxon>
        <taxon>Cyclobacteriaceae</taxon>
        <taxon>Algoriphagus</taxon>
    </lineage>
</organism>
<proteinExistence type="predicted"/>
<dbReference type="Proteomes" id="UP000321927">
    <property type="component" value="Unassembled WGS sequence"/>
</dbReference>
<dbReference type="OrthoDB" id="822198at2"/>
<dbReference type="EMBL" id="QKZU01000003">
    <property type="protein sequence ID" value="PZX59818.1"/>
    <property type="molecule type" value="Genomic_DNA"/>
</dbReference>
<gene>
    <name evidence="2" type="ORF">ESW18_06685</name>
    <name evidence="1" type="ORF">LV84_01027</name>
</gene>
<dbReference type="PANTHER" id="PTHR11781">
    <property type="entry name" value="IODOTHYRONINE DEIODINASE"/>
    <property type="match status" value="1"/>
</dbReference>
<keyword evidence="4" id="KW-1185">Reference proteome</keyword>
<sequence length="226" mass="25789">MRLSKIKLGAIGISILCFACENSTSEPIEFAISQGVLTKMDFSDVGIQRGQQLPDITFFKLNGKKFNISYKNHQRPKLLITGSYTCDITRRELHSIDWLYENYKDKVDVYLVNTLEAHPQDSPSPYSMSEVPWLMPSNIEAGIAAEQPRTRQERIELAKKWIEEGEINTPVLLDGAKNEFWHQVGQAPNMAILISPSGEVILKQSWFEKQEIKEALDLQVNLLYTE</sequence>
<dbReference type="InterPro" id="IPR036249">
    <property type="entry name" value="Thioredoxin-like_sf"/>
</dbReference>
<evidence type="ECO:0000313" key="1">
    <source>
        <dbReference type="EMBL" id="PZX59818.1"/>
    </source>
</evidence>
<dbReference type="RefSeq" id="WP_086499609.1">
    <property type="nucleotide sequence ID" value="NZ_MSSV01000003.1"/>
</dbReference>
<reference evidence="1 3" key="1">
    <citation type="submission" date="2018-06" db="EMBL/GenBank/DDBJ databases">
        <title>Genomic Encyclopedia of Archaeal and Bacterial Type Strains, Phase II (KMG-II): from individual species to whole genera.</title>
        <authorList>
            <person name="Goeker M."/>
        </authorList>
    </citation>
    <scope>NUCLEOTIDE SEQUENCE [LARGE SCALE GENOMIC DNA]</scope>
    <source>
        <strain evidence="1 3">DSM 22686</strain>
    </source>
</reference>
<comment type="caution">
    <text evidence="1">The sequence shown here is derived from an EMBL/GenBank/DDBJ whole genome shotgun (WGS) entry which is preliminary data.</text>
</comment>
<dbReference type="Proteomes" id="UP000249115">
    <property type="component" value="Unassembled WGS sequence"/>
</dbReference>
<reference evidence="2 4" key="2">
    <citation type="submission" date="2019-08" db="EMBL/GenBank/DDBJ databases">
        <title>Genome of Algoriphagus ratkowskyi IC026.</title>
        <authorList>
            <person name="Bowman J.P."/>
        </authorList>
    </citation>
    <scope>NUCLEOTIDE SEQUENCE [LARGE SCALE GENOMIC DNA]</scope>
    <source>
        <strain evidence="2 4">IC026</strain>
    </source>
</reference>
<dbReference type="PANTHER" id="PTHR11781:SF22">
    <property type="entry name" value="TYPE I IODOTHYRONINE DEIODINASE"/>
    <property type="match status" value="1"/>
</dbReference>
<dbReference type="EMBL" id="VORV01000004">
    <property type="protein sequence ID" value="TXD78473.1"/>
    <property type="molecule type" value="Genomic_DNA"/>
</dbReference>
<evidence type="ECO:0000313" key="2">
    <source>
        <dbReference type="EMBL" id="TXD78473.1"/>
    </source>
</evidence>
<protein>
    <submittedName>
        <fullName evidence="1">Iodothyronine deiodinase</fullName>
    </submittedName>
</protein>
<dbReference type="InterPro" id="IPR000643">
    <property type="entry name" value="Iodothyronine_deiodinase"/>
</dbReference>
<dbReference type="Gene3D" id="3.40.30.10">
    <property type="entry name" value="Glutaredoxin"/>
    <property type="match status" value="1"/>
</dbReference>
<evidence type="ECO:0000313" key="3">
    <source>
        <dbReference type="Proteomes" id="UP000249115"/>
    </source>
</evidence>
<name>A0A2W7RFW3_9BACT</name>
<evidence type="ECO:0000313" key="4">
    <source>
        <dbReference type="Proteomes" id="UP000321927"/>
    </source>
</evidence>
<accession>A0A2W7RFW3</accession>